<reference evidence="2" key="1">
    <citation type="submission" date="2020-04" db="EMBL/GenBank/DDBJ databases">
        <authorList>
            <person name="Alioto T."/>
            <person name="Alioto T."/>
            <person name="Gomez Garrido J."/>
        </authorList>
    </citation>
    <scope>NUCLEOTIDE SEQUENCE</scope>
    <source>
        <strain evidence="2">A484AB</strain>
    </source>
</reference>
<evidence type="ECO:0000313" key="2">
    <source>
        <dbReference type="EMBL" id="CAB4027018.1"/>
    </source>
</evidence>
<sequence>MTANHGVKKAVNSPGKRSVPAQKPRRVSAGKTATKKGKNDSPTVPRKPEDLIKEAMILGQATPPASKRDAQYRKSYAYKIWKERGHQELASDATEGNGMSGTKNKLPPGPLQNQARAAFYWPGNQYNGATPPGFFANGKFYAINPQMIPTIPGRPEIPPTSPTVPALTAATSVRPIQNSVIQSSTAGVVTSAGHVVQYPGVVMSSGIENPRLKVVPPNVTVVPQCPRGRSPKEVKSPVAKSPGVKTPPLIRSPGGTQAILPVPVSQGDAAKNSPRENGAKSSEARNETKASNATASPSNLVSIMKTSLRQKHSKENVQPLPTMFKNKRKLEADKGDGPPAKKNGKPTIFTPLNEQEAEKLANDIYDVNLEYFPFQTLAGKAAQSEEALSETPDRPEKTDKVKEIEKVR</sequence>
<dbReference type="EMBL" id="CACRXK020014548">
    <property type="protein sequence ID" value="CAB4027018.1"/>
    <property type="molecule type" value="Genomic_DNA"/>
</dbReference>
<gene>
    <name evidence="2" type="ORF">PACLA_8A015997</name>
</gene>
<feature type="region of interest" description="Disordered" evidence="1">
    <location>
        <begin position="380"/>
        <end position="408"/>
    </location>
</feature>
<feature type="compositionally biased region" description="Basic and acidic residues" evidence="1">
    <location>
        <begin position="273"/>
        <end position="288"/>
    </location>
</feature>
<feature type="region of interest" description="Disordered" evidence="1">
    <location>
        <begin position="1"/>
        <end position="50"/>
    </location>
</feature>
<dbReference type="InterPro" id="IPR013854">
    <property type="entry name" value="TF_AP2_C"/>
</dbReference>
<protein>
    <submittedName>
        <fullName evidence="2">Uncharacterized protein</fullName>
    </submittedName>
</protein>
<feature type="region of interest" description="Disordered" evidence="1">
    <location>
        <begin position="89"/>
        <end position="109"/>
    </location>
</feature>
<dbReference type="Pfam" id="PF03299">
    <property type="entry name" value="TF_AP-2"/>
    <property type="match status" value="1"/>
</dbReference>
<feature type="compositionally biased region" description="Polar residues" evidence="1">
    <location>
        <begin position="289"/>
        <end position="307"/>
    </location>
</feature>
<dbReference type="AlphaFoldDB" id="A0A6S7J8V6"/>
<evidence type="ECO:0000256" key="1">
    <source>
        <dbReference type="SAM" id="MobiDB-lite"/>
    </source>
</evidence>
<organism evidence="2 3">
    <name type="scientific">Paramuricea clavata</name>
    <name type="common">Red gorgonian</name>
    <name type="synonym">Violescent sea-whip</name>
    <dbReference type="NCBI Taxonomy" id="317549"/>
    <lineage>
        <taxon>Eukaryota</taxon>
        <taxon>Metazoa</taxon>
        <taxon>Cnidaria</taxon>
        <taxon>Anthozoa</taxon>
        <taxon>Octocorallia</taxon>
        <taxon>Malacalcyonacea</taxon>
        <taxon>Plexauridae</taxon>
        <taxon>Paramuricea</taxon>
    </lineage>
</organism>
<evidence type="ECO:0000313" key="3">
    <source>
        <dbReference type="Proteomes" id="UP001152795"/>
    </source>
</evidence>
<feature type="region of interest" description="Disordered" evidence="1">
    <location>
        <begin position="223"/>
        <end position="346"/>
    </location>
</feature>
<comment type="caution">
    <text evidence="2">The sequence shown here is derived from an EMBL/GenBank/DDBJ whole genome shotgun (WGS) entry which is preliminary data.</text>
</comment>
<accession>A0A6S7J8V6</accession>
<dbReference type="OrthoDB" id="10423654at2759"/>
<dbReference type="Proteomes" id="UP001152795">
    <property type="component" value="Unassembled WGS sequence"/>
</dbReference>
<feature type="compositionally biased region" description="Basic and acidic residues" evidence="1">
    <location>
        <begin position="391"/>
        <end position="408"/>
    </location>
</feature>
<name>A0A6S7J8V6_PARCT</name>
<proteinExistence type="predicted"/>
<keyword evidence="3" id="KW-1185">Reference proteome</keyword>
<feature type="compositionally biased region" description="Basic residues" evidence="1">
    <location>
        <begin position="23"/>
        <end position="36"/>
    </location>
</feature>